<reference evidence="2" key="1">
    <citation type="submission" date="2014-11" db="EMBL/GenBank/DDBJ databases">
        <authorList>
            <person name="Otto D Thomas"/>
            <person name="Naeem Raeece"/>
        </authorList>
    </citation>
    <scope>NUCLEOTIDE SEQUENCE</scope>
</reference>
<proteinExistence type="predicted"/>
<sequence length="227" mass="23916">MWFSNKRSADHLSWSEENVCSRKSARSIEAQAEDGQVRNLLPSPAGLTESEETLRRVICQSPPSLSGTVLANGSFGFPITYSEDAGQWVAAGAQHGSHMGGGGEDVDMEGGGDSRRYSCPGMQGSDSFVSLGGIQTNMPAAEVGQAHSWNGNGQSSASSPPPGGDFMVSSSSSASCEETAVEMESEAPPRSWESHRGSTWSTLSALRTAKSGFRDLMDVGGDFGWLK</sequence>
<organism evidence="2">
    <name type="scientific">Chromera velia CCMP2878</name>
    <dbReference type="NCBI Taxonomy" id="1169474"/>
    <lineage>
        <taxon>Eukaryota</taxon>
        <taxon>Sar</taxon>
        <taxon>Alveolata</taxon>
        <taxon>Colpodellida</taxon>
        <taxon>Chromeraceae</taxon>
        <taxon>Chromera</taxon>
    </lineage>
</organism>
<evidence type="ECO:0000256" key="1">
    <source>
        <dbReference type="SAM" id="MobiDB-lite"/>
    </source>
</evidence>
<evidence type="ECO:0000313" key="2">
    <source>
        <dbReference type="EMBL" id="CEM06903.1"/>
    </source>
</evidence>
<dbReference type="VEuPathDB" id="CryptoDB:Cvel_146"/>
<gene>
    <name evidence="2" type="ORF">Cvel_146</name>
</gene>
<dbReference type="AlphaFoldDB" id="A0A0G4F4P3"/>
<dbReference type="EMBL" id="CDMZ01000111">
    <property type="protein sequence ID" value="CEM06903.1"/>
    <property type="molecule type" value="Genomic_DNA"/>
</dbReference>
<feature type="region of interest" description="Disordered" evidence="1">
    <location>
        <begin position="145"/>
        <end position="173"/>
    </location>
</feature>
<accession>A0A0G4F4P3</accession>
<protein>
    <submittedName>
        <fullName evidence="2">Uncharacterized protein</fullName>
    </submittedName>
</protein>
<name>A0A0G4F4P3_9ALVE</name>
<feature type="region of interest" description="Disordered" evidence="1">
    <location>
        <begin position="93"/>
        <end position="113"/>
    </location>
</feature>